<dbReference type="GO" id="GO:0016740">
    <property type="term" value="F:transferase activity"/>
    <property type="evidence" value="ECO:0007669"/>
    <property type="project" value="UniProtKB-KW"/>
</dbReference>
<dbReference type="Gene3D" id="3.40.630.30">
    <property type="match status" value="1"/>
</dbReference>
<dbReference type="SUPFAM" id="SSF55729">
    <property type="entry name" value="Acyl-CoA N-acyltransferases (Nat)"/>
    <property type="match status" value="1"/>
</dbReference>
<protein>
    <submittedName>
        <fullName evidence="2">GNAT family N-acetyltransferase</fullName>
    </submittedName>
</protein>
<feature type="domain" description="BioF2-like acetyltransferase" evidence="1">
    <location>
        <begin position="171"/>
        <end position="317"/>
    </location>
</feature>
<comment type="caution">
    <text evidence="2">The sequence shown here is derived from an EMBL/GenBank/DDBJ whole genome shotgun (WGS) entry which is preliminary data.</text>
</comment>
<dbReference type="EMBL" id="DSZT01000077">
    <property type="protein sequence ID" value="HGU41811.1"/>
    <property type="molecule type" value="Genomic_DNA"/>
</dbReference>
<dbReference type="AlphaFoldDB" id="A0A7C4WBJ8"/>
<keyword evidence="2" id="KW-0808">Transferase</keyword>
<reference evidence="2" key="1">
    <citation type="journal article" date="2020" name="mSystems">
        <title>Genome- and Community-Level Interaction Insights into Carbon Utilization and Element Cycling Functions of Hydrothermarchaeota in Hydrothermal Sediment.</title>
        <authorList>
            <person name="Zhou Z."/>
            <person name="Liu Y."/>
            <person name="Xu W."/>
            <person name="Pan J."/>
            <person name="Luo Z.H."/>
            <person name="Li M."/>
        </authorList>
    </citation>
    <scope>NUCLEOTIDE SEQUENCE [LARGE SCALE GENOMIC DNA]</scope>
    <source>
        <strain evidence="2">SpSt-604</strain>
    </source>
</reference>
<evidence type="ECO:0000313" key="2">
    <source>
        <dbReference type="EMBL" id="HGU41811.1"/>
    </source>
</evidence>
<evidence type="ECO:0000259" key="1">
    <source>
        <dbReference type="Pfam" id="PF13480"/>
    </source>
</evidence>
<organism evidence="2">
    <name type="scientific">Fervidobacterium pennivorans</name>
    <dbReference type="NCBI Taxonomy" id="93466"/>
    <lineage>
        <taxon>Bacteria</taxon>
        <taxon>Thermotogati</taxon>
        <taxon>Thermotogota</taxon>
        <taxon>Thermotogae</taxon>
        <taxon>Thermotogales</taxon>
        <taxon>Fervidobacteriaceae</taxon>
        <taxon>Fervidobacterium</taxon>
    </lineage>
</organism>
<dbReference type="InterPro" id="IPR016181">
    <property type="entry name" value="Acyl_CoA_acyltransferase"/>
</dbReference>
<accession>A0A7C4WBJ8</accession>
<name>A0A7C4WBJ8_FERPE</name>
<dbReference type="InterPro" id="IPR038740">
    <property type="entry name" value="BioF2-like_GNAT_dom"/>
</dbReference>
<gene>
    <name evidence="2" type="ORF">ENT72_02660</name>
</gene>
<proteinExistence type="predicted"/>
<sequence>MKIKEINNFSDFLSLKEEWASLLKNCDHTIFSTWEWLSTWWKCFGRNKKLLILLAEDKNKIIGIAPFMYIVNKTFGLTTRKIEFIGTPQSDYNNFIIAEKEEECLASFMHYITTIEEPWDYIELKEIPENTIVHFQKRPDNIKIAKAHILHKCPYLILPKSVDALVKGLNAKFRKNLKRSQKLIEMEHKLEFVEYSHPQLFKEGMKQLFELHQKRWESRGERGVFAREEIRNFHMQIAERFSTLGWLGLYSILADDKAIACLYGFKYRSKFYFYLSGIDPTYGKYSPGNLLILFVLQKCIKEGLTEFDFLRGDEPYKCRWASLYRNNFTLTLIKRGFLPSLRNKLTRIYFFQAHLLRKLLGK</sequence>
<dbReference type="Pfam" id="PF13480">
    <property type="entry name" value="Acetyltransf_6"/>
    <property type="match status" value="1"/>
</dbReference>